<protein>
    <submittedName>
        <fullName evidence="2">Tripartite-type tricarboxylate transporter, receptor component TctC</fullName>
    </submittedName>
</protein>
<name>A0A1H8F5I5_9RHOB</name>
<dbReference type="Proteomes" id="UP000199054">
    <property type="component" value="Unassembled WGS sequence"/>
</dbReference>
<dbReference type="InterPro" id="IPR042100">
    <property type="entry name" value="Bug_dom1"/>
</dbReference>
<organism evidence="2 3">
    <name type="scientific">Paracoccus alcaliphilus</name>
    <dbReference type="NCBI Taxonomy" id="34002"/>
    <lineage>
        <taxon>Bacteria</taxon>
        <taxon>Pseudomonadati</taxon>
        <taxon>Pseudomonadota</taxon>
        <taxon>Alphaproteobacteria</taxon>
        <taxon>Rhodobacterales</taxon>
        <taxon>Paracoccaceae</taxon>
        <taxon>Paracoccus</taxon>
    </lineage>
</organism>
<dbReference type="Gene3D" id="3.40.190.10">
    <property type="entry name" value="Periplasmic binding protein-like II"/>
    <property type="match status" value="1"/>
</dbReference>
<evidence type="ECO:0000313" key="3">
    <source>
        <dbReference type="Proteomes" id="UP000199054"/>
    </source>
</evidence>
<dbReference type="CDD" id="cd07012">
    <property type="entry name" value="PBP2_Bug_TTT"/>
    <property type="match status" value="1"/>
</dbReference>
<dbReference type="Pfam" id="PF03401">
    <property type="entry name" value="TctC"/>
    <property type="match status" value="1"/>
</dbReference>
<comment type="similarity">
    <text evidence="1">Belongs to the UPF0065 (bug) family.</text>
</comment>
<dbReference type="AlphaFoldDB" id="A0A1H8F5I5"/>
<dbReference type="OrthoDB" id="8970543at2"/>
<keyword evidence="3" id="KW-1185">Reference proteome</keyword>
<dbReference type="InterPro" id="IPR005064">
    <property type="entry name" value="BUG"/>
</dbReference>
<dbReference type="Gene3D" id="3.40.190.150">
    <property type="entry name" value="Bordetella uptake gene, domain 1"/>
    <property type="match status" value="1"/>
</dbReference>
<dbReference type="PANTHER" id="PTHR42928">
    <property type="entry name" value="TRICARBOXYLATE-BINDING PROTEIN"/>
    <property type="match status" value="1"/>
</dbReference>
<accession>A0A1H8F5I5</accession>
<gene>
    <name evidence="2" type="ORF">SAMN04489859_1003144</name>
</gene>
<evidence type="ECO:0000313" key="2">
    <source>
        <dbReference type="EMBL" id="SEN26407.1"/>
    </source>
</evidence>
<dbReference type="PIRSF" id="PIRSF017082">
    <property type="entry name" value="YflP"/>
    <property type="match status" value="1"/>
</dbReference>
<keyword evidence="2" id="KW-0675">Receptor</keyword>
<proteinExistence type="inferred from homology"/>
<sequence length="331" mass="35460">MIRKFIHGAAVLALTTVPALSQDYPDRDINGIIQWGVGGATDTVSRALKPVADEVLGRSVVMNNRSGGSGVIGMRYAQAQRPDGYTLLFGAENPQIYKVLGLADADYSDFYPVNLPARGVVVIAVPMDAPYQSLQDLLDAVQAQPGKLRMGTMGPGSLSHVVETMISSAAEFDVTAVPFDGEGPGFTAMLGGAVDFIPTSLSVAKPMLEAGRARALAVVESDAIAQLSDVPPITDTLPELERFLPWGPFYGVFVARDAPEEARDKLVEAFAAATDSQDFRRLMENRGNLMMNISGDEAEAFLHNWQSVSSWLLFDAGVAQKSPEEFGIPKP</sequence>
<dbReference type="RefSeq" id="WP_090610538.1">
    <property type="nucleotide sequence ID" value="NZ_CP067125.1"/>
</dbReference>
<evidence type="ECO:0000256" key="1">
    <source>
        <dbReference type="ARBA" id="ARBA00006987"/>
    </source>
</evidence>
<dbReference type="PANTHER" id="PTHR42928:SF5">
    <property type="entry name" value="BLR1237 PROTEIN"/>
    <property type="match status" value="1"/>
</dbReference>
<dbReference type="SUPFAM" id="SSF53850">
    <property type="entry name" value="Periplasmic binding protein-like II"/>
    <property type="match status" value="1"/>
</dbReference>
<dbReference type="EMBL" id="FODE01000003">
    <property type="protein sequence ID" value="SEN26407.1"/>
    <property type="molecule type" value="Genomic_DNA"/>
</dbReference>
<reference evidence="2 3" key="1">
    <citation type="submission" date="2016-10" db="EMBL/GenBank/DDBJ databases">
        <authorList>
            <person name="de Groot N.N."/>
        </authorList>
    </citation>
    <scope>NUCLEOTIDE SEQUENCE [LARGE SCALE GENOMIC DNA]</scope>
    <source>
        <strain evidence="2 3">DSM 8512</strain>
    </source>
</reference>
<dbReference type="STRING" id="34002.SAMN04489859_1003144"/>